<dbReference type="RefSeq" id="WP_161089845.1">
    <property type="nucleotide sequence ID" value="NZ_WWCV01000015.1"/>
</dbReference>
<dbReference type="EMBL" id="WWCV01000015">
    <property type="protein sequence ID" value="MYN17205.1"/>
    <property type="molecule type" value="Genomic_DNA"/>
</dbReference>
<sequence length="56" mass="6181">MRDVPLANFKPLMLVIPAAPVTALLNSVPVAQRASVFSEEYIIENLPRSLFDAIEL</sequence>
<dbReference type="Proteomes" id="UP000484875">
    <property type="component" value="Unassembled WGS sequence"/>
</dbReference>
<accession>A0A845HI03</accession>
<organism evidence="1 2">
    <name type="scientific">Duganella vulcania</name>
    <dbReference type="NCBI Taxonomy" id="2692166"/>
    <lineage>
        <taxon>Bacteria</taxon>
        <taxon>Pseudomonadati</taxon>
        <taxon>Pseudomonadota</taxon>
        <taxon>Betaproteobacteria</taxon>
        <taxon>Burkholderiales</taxon>
        <taxon>Oxalobacteraceae</taxon>
        <taxon>Telluria group</taxon>
        <taxon>Duganella</taxon>
    </lineage>
</organism>
<keyword evidence="2" id="KW-1185">Reference proteome</keyword>
<name>A0A845HI03_9BURK</name>
<gene>
    <name evidence="1" type="ORF">GTP81_10620</name>
</gene>
<evidence type="ECO:0000313" key="1">
    <source>
        <dbReference type="EMBL" id="MYN17205.1"/>
    </source>
</evidence>
<comment type="caution">
    <text evidence="1">The sequence shown here is derived from an EMBL/GenBank/DDBJ whole genome shotgun (WGS) entry which is preliminary data.</text>
</comment>
<dbReference type="AlphaFoldDB" id="A0A845HI03"/>
<protein>
    <submittedName>
        <fullName evidence="1">Uncharacterized protein</fullName>
    </submittedName>
</protein>
<proteinExistence type="predicted"/>
<evidence type="ECO:0000313" key="2">
    <source>
        <dbReference type="Proteomes" id="UP000484875"/>
    </source>
</evidence>
<reference evidence="1 2" key="1">
    <citation type="submission" date="2019-12" db="EMBL/GenBank/DDBJ databases">
        <title>Novel species isolated from a subtropical stream in China.</title>
        <authorList>
            <person name="Lu H."/>
        </authorList>
    </citation>
    <scope>NUCLEOTIDE SEQUENCE [LARGE SCALE GENOMIC DNA]</scope>
    <source>
        <strain evidence="1 2">FT107W</strain>
    </source>
</reference>